<feature type="compositionally biased region" description="Polar residues" evidence="1">
    <location>
        <begin position="57"/>
        <end position="69"/>
    </location>
</feature>
<organism evidence="2 3">
    <name type="scientific">Armillaria luteobubalina</name>
    <dbReference type="NCBI Taxonomy" id="153913"/>
    <lineage>
        <taxon>Eukaryota</taxon>
        <taxon>Fungi</taxon>
        <taxon>Dikarya</taxon>
        <taxon>Basidiomycota</taxon>
        <taxon>Agaricomycotina</taxon>
        <taxon>Agaricomycetes</taxon>
        <taxon>Agaricomycetidae</taxon>
        <taxon>Agaricales</taxon>
        <taxon>Marasmiineae</taxon>
        <taxon>Physalacriaceae</taxon>
        <taxon>Armillaria</taxon>
    </lineage>
</organism>
<proteinExistence type="predicted"/>
<evidence type="ECO:0008006" key="4">
    <source>
        <dbReference type="Google" id="ProtNLM"/>
    </source>
</evidence>
<dbReference type="InterPro" id="IPR001138">
    <property type="entry name" value="Zn2Cys6_DnaBD"/>
</dbReference>
<dbReference type="AlphaFoldDB" id="A0AA39UFT0"/>
<dbReference type="EMBL" id="JAUEPU010000051">
    <property type="protein sequence ID" value="KAK0485443.1"/>
    <property type="molecule type" value="Genomic_DNA"/>
</dbReference>
<dbReference type="CDD" id="cd00067">
    <property type="entry name" value="GAL4"/>
    <property type="match status" value="1"/>
</dbReference>
<feature type="compositionally biased region" description="Polar residues" evidence="1">
    <location>
        <begin position="215"/>
        <end position="225"/>
    </location>
</feature>
<dbReference type="GO" id="GO:0000981">
    <property type="term" value="F:DNA-binding transcription factor activity, RNA polymerase II-specific"/>
    <property type="evidence" value="ECO:0007669"/>
    <property type="project" value="InterPro"/>
</dbReference>
<protein>
    <recommendedName>
        <fullName evidence="4">Zn(2)-C6 fungal-type domain-containing protein</fullName>
    </recommendedName>
</protein>
<reference evidence="2" key="1">
    <citation type="submission" date="2023-06" db="EMBL/GenBank/DDBJ databases">
        <authorList>
            <consortium name="Lawrence Berkeley National Laboratory"/>
            <person name="Ahrendt S."/>
            <person name="Sahu N."/>
            <person name="Indic B."/>
            <person name="Wong-Bajracharya J."/>
            <person name="Merenyi Z."/>
            <person name="Ke H.-M."/>
            <person name="Monk M."/>
            <person name="Kocsube S."/>
            <person name="Drula E."/>
            <person name="Lipzen A."/>
            <person name="Balint B."/>
            <person name="Henrissat B."/>
            <person name="Andreopoulos B."/>
            <person name="Martin F.M."/>
            <person name="Harder C.B."/>
            <person name="Rigling D."/>
            <person name="Ford K.L."/>
            <person name="Foster G.D."/>
            <person name="Pangilinan J."/>
            <person name="Papanicolaou A."/>
            <person name="Barry K."/>
            <person name="LaButti K."/>
            <person name="Viragh M."/>
            <person name="Koriabine M."/>
            <person name="Yan M."/>
            <person name="Riley R."/>
            <person name="Champramary S."/>
            <person name="Plett K.L."/>
            <person name="Tsai I.J."/>
            <person name="Slot J."/>
            <person name="Sipos G."/>
            <person name="Plett J."/>
            <person name="Nagy L.G."/>
            <person name="Grigoriev I.V."/>
        </authorList>
    </citation>
    <scope>NUCLEOTIDE SEQUENCE</scope>
    <source>
        <strain evidence="2">HWK02</strain>
    </source>
</reference>
<name>A0AA39UFT0_9AGAR</name>
<comment type="caution">
    <text evidence="2">The sequence shown here is derived from an EMBL/GenBank/DDBJ whole genome shotgun (WGS) entry which is preliminary data.</text>
</comment>
<feature type="compositionally biased region" description="Basic residues" evidence="1">
    <location>
        <begin position="1"/>
        <end position="10"/>
    </location>
</feature>
<sequence length="340" mass="38162">MPKTKTKNAGKNKYADFLDATSDSESGTQSRREFTDAESLPDHESEEINSPAPESQGMGSHNMTVSRTNRQQTWKILSNLCGYRPRMVGEGWEHYCKRSLRNFGKALLKEATDVELEAVRLAMDKAEYAHLVLALDTTDYEVQPEERTGNWVLSNTDLGNWGLKCVKRDPACRRCIEADVDCTYTNSQHLSDGDCRLCSVVFAHCEGTGARKRIQQSNTPGSIHSPSKKARTVTERHSSPEDGGLLSLSRFTQNLWKTNGILGQEVKDLRHQLEAQWKTQEALENDKSALKKEVLALGDLVDQLLEESEADKKALRAVKTVMAERAKATEAKKRVRRGHE</sequence>
<dbReference type="GO" id="GO:0008270">
    <property type="term" value="F:zinc ion binding"/>
    <property type="evidence" value="ECO:0007669"/>
    <property type="project" value="InterPro"/>
</dbReference>
<feature type="region of interest" description="Disordered" evidence="1">
    <location>
        <begin position="1"/>
        <end position="69"/>
    </location>
</feature>
<feature type="compositionally biased region" description="Basic and acidic residues" evidence="1">
    <location>
        <begin position="30"/>
        <end position="43"/>
    </location>
</feature>
<evidence type="ECO:0000256" key="1">
    <source>
        <dbReference type="SAM" id="MobiDB-lite"/>
    </source>
</evidence>
<dbReference type="Proteomes" id="UP001175228">
    <property type="component" value="Unassembled WGS sequence"/>
</dbReference>
<evidence type="ECO:0000313" key="3">
    <source>
        <dbReference type="Proteomes" id="UP001175228"/>
    </source>
</evidence>
<evidence type="ECO:0000313" key="2">
    <source>
        <dbReference type="EMBL" id="KAK0485443.1"/>
    </source>
</evidence>
<accession>A0AA39UFT0</accession>
<gene>
    <name evidence="2" type="ORF">EDD18DRAFT_1335945</name>
</gene>
<feature type="region of interest" description="Disordered" evidence="1">
    <location>
        <begin position="214"/>
        <end position="244"/>
    </location>
</feature>
<keyword evidence="3" id="KW-1185">Reference proteome</keyword>